<evidence type="ECO:0000256" key="15">
    <source>
        <dbReference type="SAM" id="Coils"/>
    </source>
</evidence>
<keyword evidence="10 13" id="KW-0066">ATP synthesis</keyword>
<evidence type="ECO:0000256" key="11">
    <source>
        <dbReference type="ARBA" id="ARBA00025198"/>
    </source>
</evidence>
<keyword evidence="3 13" id="KW-1003">Cell membrane</keyword>
<dbReference type="PANTHER" id="PTHR33445">
    <property type="entry name" value="ATP SYNTHASE SUBUNIT B', CHLOROPLASTIC"/>
    <property type="match status" value="1"/>
</dbReference>
<dbReference type="HAMAP" id="MF_01398">
    <property type="entry name" value="ATP_synth_b_bprime"/>
    <property type="match status" value="1"/>
</dbReference>
<keyword evidence="17" id="KW-1185">Reference proteome</keyword>
<dbReference type="GO" id="GO:0016787">
    <property type="term" value="F:hydrolase activity"/>
    <property type="evidence" value="ECO:0007669"/>
    <property type="project" value="UniProtKB-KW"/>
</dbReference>
<dbReference type="PANTHER" id="PTHR33445:SF1">
    <property type="entry name" value="ATP SYNTHASE SUBUNIT B"/>
    <property type="match status" value="1"/>
</dbReference>
<keyword evidence="7 13" id="KW-1133">Transmembrane helix</keyword>
<dbReference type="OrthoDB" id="1770883at2"/>
<dbReference type="GO" id="GO:0046961">
    <property type="term" value="F:proton-transporting ATPase activity, rotational mechanism"/>
    <property type="evidence" value="ECO:0007669"/>
    <property type="project" value="TreeGrafter"/>
</dbReference>
<keyword evidence="5 13" id="KW-0812">Transmembrane</keyword>
<name>A0A371AZ38_9FIRM</name>
<evidence type="ECO:0000256" key="13">
    <source>
        <dbReference type="HAMAP-Rule" id="MF_01398"/>
    </source>
</evidence>
<dbReference type="RefSeq" id="WP_115480574.1">
    <property type="nucleotide sequence ID" value="NZ_QRCT01000010.1"/>
</dbReference>
<dbReference type="GO" id="GO:0045259">
    <property type="term" value="C:proton-transporting ATP synthase complex"/>
    <property type="evidence" value="ECO:0007669"/>
    <property type="project" value="UniProtKB-KW"/>
</dbReference>
<proteinExistence type="inferred from homology"/>
<dbReference type="GO" id="GO:0046933">
    <property type="term" value="F:proton-transporting ATP synthase activity, rotational mechanism"/>
    <property type="evidence" value="ECO:0007669"/>
    <property type="project" value="UniProtKB-UniRule"/>
</dbReference>
<evidence type="ECO:0000256" key="10">
    <source>
        <dbReference type="ARBA" id="ARBA00023310"/>
    </source>
</evidence>
<comment type="function">
    <text evidence="11 13">F(1)F(0) ATP synthase produces ATP from ADP in the presence of a proton or sodium gradient. F-type ATPases consist of two structural domains, F(1) containing the extramembraneous catalytic core and F(0) containing the membrane proton channel, linked together by a central stalk and a peripheral stalk. During catalysis, ATP synthesis in the catalytic domain of F(1) is coupled via a rotary mechanism of the central stalk subunits to proton translocation.</text>
</comment>
<dbReference type="AlphaFoldDB" id="A0A371AZ38"/>
<feature type="coiled-coil region" evidence="15">
    <location>
        <begin position="32"/>
        <end position="73"/>
    </location>
</feature>
<evidence type="ECO:0000256" key="5">
    <source>
        <dbReference type="ARBA" id="ARBA00022692"/>
    </source>
</evidence>
<evidence type="ECO:0000256" key="12">
    <source>
        <dbReference type="ARBA" id="ARBA00037847"/>
    </source>
</evidence>
<dbReference type="InterPro" id="IPR050059">
    <property type="entry name" value="ATP_synthase_B_chain"/>
</dbReference>
<keyword evidence="4 13" id="KW-0138">CF(0)</keyword>
<dbReference type="GO" id="GO:0005886">
    <property type="term" value="C:plasma membrane"/>
    <property type="evidence" value="ECO:0007669"/>
    <property type="project" value="UniProtKB-SubCell"/>
</dbReference>
<evidence type="ECO:0000256" key="2">
    <source>
        <dbReference type="ARBA" id="ARBA00022448"/>
    </source>
</evidence>
<keyword evidence="6 13" id="KW-0375">Hydrogen ion transport</keyword>
<comment type="function">
    <text evidence="13">Component of the F(0) channel, it forms part of the peripheral stalk, linking F(1) to F(0).</text>
</comment>
<evidence type="ECO:0000256" key="9">
    <source>
        <dbReference type="ARBA" id="ARBA00023136"/>
    </source>
</evidence>
<protein>
    <recommendedName>
        <fullName evidence="13">ATP synthase subunit b</fullName>
    </recommendedName>
    <alternativeName>
        <fullName evidence="13">ATP synthase F(0) sector subunit b</fullName>
    </alternativeName>
    <alternativeName>
        <fullName evidence="13">ATPase subunit I</fullName>
    </alternativeName>
    <alternativeName>
        <fullName evidence="13">F-type ATPase subunit b</fullName>
        <shortName evidence="13">F-ATPase subunit b</shortName>
    </alternativeName>
</protein>
<dbReference type="InterPro" id="IPR005864">
    <property type="entry name" value="ATP_synth_F0_bsu_bac"/>
</dbReference>
<comment type="subunit">
    <text evidence="13">F-type ATPases have 2 components, F(1) - the catalytic core - and F(0) - the membrane proton channel. F(1) has five subunits: alpha(3), beta(3), gamma(1), delta(1), epsilon(1). F(0) has three main subunits: a(1), b(2) and c(10-14). The alpha and beta chains form an alternating ring which encloses part of the gamma chain. F(1) is attached to F(0) by a central stalk formed by the gamma and epsilon chains, while a peripheral stalk is formed by the delta and b chains.</text>
</comment>
<dbReference type="Pfam" id="PF00430">
    <property type="entry name" value="ATP-synt_B"/>
    <property type="match status" value="1"/>
</dbReference>
<keyword evidence="9 13" id="KW-0472">Membrane</keyword>
<evidence type="ECO:0000256" key="3">
    <source>
        <dbReference type="ARBA" id="ARBA00022475"/>
    </source>
</evidence>
<dbReference type="EMBL" id="QRCT01000010">
    <property type="protein sequence ID" value="RDU24827.1"/>
    <property type="molecule type" value="Genomic_DNA"/>
</dbReference>
<evidence type="ECO:0000256" key="4">
    <source>
        <dbReference type="ARBA" id="ARBA00022547"/>
    </source>
</evidence>
<dbReference type="Proteomes" id="UP000255036">
    <property type="component" value="Unassembled WGS sequence"/>
</dbReference>
<feature type="transmembrane region" description="Helical" evidence="13">
    <location>
        <begin position="6"/>
        <end position="23"/>
    </location>
</feature>
<sequence>MIRLDYSNVIFTIINLLTLYFLMKKFLYSPVMSIIEKRKELINQQIENAELVEKQALQMKGEYEEKLKSLKDESIVILDNAKAKAEKEYKFIIEKANIESDKIIEEAKSMANIEHKKILKEAEADITKLAMLAAAKIIGEQFHEQENQALYDQFIVKAGELNDKNNN</sequence>
<evidence type="ECO:0000256" key="6">
    <source>
        <dbReference type="ARBA" id="ARBA00022781"/>
    </source>
</evidence>
<organism evidence="16 17">
    <name type="scientific">Anaerosacchariphilus polymeriproducens</name>
    <dbReference type="NCBI Taxonomy" id="1812858"/>
    <lineage>
        <taxon>Bacteria</taxon>
        <taxon>Bacillati</taxon>
        <taxon>Bacillota</taxon>
        <taxon>Clostridia</taxon>
        <taxon>Lachnospirales</taxon>
        <taxon>Lachnospiraceae</taxon>
        <taxon>Anaerosacchariphilus</taxon>
    </lineage>
</organism>
<dbReference type="InterPro" id="IPR002146">
    <property type="entry name" value="ATP_synth_b/b'su_bac/chlpt"/>
</dbReference>
<reference evidence="16 17" key="1">
    <citation type="submission" date="2018-07" db="EMBL/GenBank/DDBJ databases">
        <title>Anaerosacharophilus polymeroproducens gen. nov. sp. nov., an anaerobic bacterium isolated from salt field.</title>
        <authorList>
            <person name="Kim W."/>
            <person name="Yang S.-H."/>
            <person name="Oh J."/>
            <person name="Lee J.-H."/>
            <person name="Kwon K.K."/>
        </authorList>
    </citation>
    <scope>NUCLEOTIDE SEQUENCE [LARGE SCALE GENOMIC DNA]</scope>
    <source>
        <strain evidence="16 17">MCWD5</strain>
    </source>
</reference>
<keyword evidence="2 13" id="KW-0813">Transport</keyword>
<evidence type="ECO:0000256" key="1">
    <source>
        <dbReference type="ARBA" id="ARBA00005513"/>
    </source>
</evidence>
<gene>
    <name evidence="13 16" type="primary">atpF</name>
    <name evidence="16" type="ORF">DWV06_02290</name>
</gene>
<dbReference type="NCBIfam" id="TIGR01144">
    <property type="entry name" value="ATP_synt_b"/>
    <property type="match status" value="1"/>
</dbReference>
<keyword evidence="16" id="KW-0378">Hydrolase</keyword>
<keyword evidence="8 13" id="KW-0406">Ion transport</keyword>
<evidence type="ECO:0000256" key="8">
    <source>
        <dbReference type="ARBA" id="ARBA00023065"/>
    </source>
</evidence>
<evidence type="ECO:0000313" key="17">
    <source>
        <dbReference type="Proteomes" id="UP000255036"/>
    </source>
</evidence>
<keyword evidence="15" id="KW-0175">Coiled coil</keyword>
<dbReference type="GO" id="GO:0012505">
    <property type="term" value="C:endomembrane system"/>
    <property type="evidence" value="ECO:0007669"/>
    <property type="project" value="UniProtKB-SubCell"/>
</dbReference>
<comment type="caution">
    <text evidence="16">The sequence shown here is derived from an EMBL/GenBank/DDBJ whole genome shotgun (WGS) entry which is preliminary data.</text>
</comment>
<comment type="subcellular location">
    <subcellularLocation>
        <location evidence="13">Cell membrane</location>
        <topology evidence="13">Single-pass membrane protein</topology>
    </subcellularLocation>
    <subcellularLocation>
        <location evidence="12">Endomembrane system</location>
        <topology evidence="12">Single-pass membrane protein</topology>
    </subcellularLocation>
</comment>
<dbReference type="CDD" id="cd06503">
    <property type="entry name" value="ATP-synt_Fo_b"/>
    <property type="match status" value="1"/>
</dbReference>
<evidence type="ECO:0000256" key="14">
    <source>
        <dbReference type="RuleBase" id="RU003848"/>
    </source>
</evidence>
<evidence type="ECO:0000256" key="7">
    <source>
        <dbReference type="ARBA" id="ARBA00022989"/>
    </source>
</evidence>
<accession>A0A371AZ38</accession>
<comment type="similarity">
    <text evidence="1 13 14">Belongs to the ATPase B chain family.</text>
</comment>
<evidence type="ECO:0000313" key="16">
    <source>
        <dbReference type="EMBL" id="RDU24827.1"/>
    </source>
</evidence>